<dbReference type="Gene3D" id="1.10.10.10">
    <property type="entry name" value="Winged helix-like DNA-binding domain superfamily/Winged helix DNA-binding domain"/>
    <property type="match status" value="1"/>
</dbReference>
<dbReference type="AlphaFoldDB" id="D0LQ19"/>
<protein>
    <submittedName>
        <fullName evidence="5">Transcriptional regulator, ArsR family</fullName>
    </submittedName>
</protein>
<dbReference type="InterPro" id="IPR036388">
    <property type="entry name" value="WH-like_DNA-bd_sf"/>
</dbReference>
<evidence type="ECO:0000259" key="4">
    <source>
        <dbReference type="PROSITE" id="PS50987"/>
    </source>
</evidence>
<organism evidence="5 6">
    <name type="scientific">Haliangium ochraceum (strain DSM 14365 / JCM 11303 / SMP-2)</name>
    <dbReference type="NCBI Taxonomy" id="502025"/>
    <lineage>
        <taxon>Bacteria</taxon>
        <taxon>Pseudomonadati</taxon>
        <taxon>Myxococcota</taxon>
        <taxon>Polyangia</taxon>
        <taxon>Haliangiales</taxon>
        <taxon>Kofleriaceae</taxon>
        <taxon>Haliangium</taxon>
    </lineage>
</organism>
<dbReference type="PANTHER" id="PTHR33154:SF33">
    <property type="entry name" value="TRANSCRIPTIONAL REPRESSOR SDPR"/>
    <property type="match status" value="1"/>
</dbReference>
<dbReference type="HOGENOM" id="CLU_097806_3_3_7"/>
<reference evidence="5 6" key="1">
    <citation type="journal article" date="2010" name="Stand. Genomic Sci.">
        <title>Complete genome sequence of Haliangium ochraceum type strain (SMP-2).</title>
        <authorList>
            <consortium name="US DOE Joint Genome Institute (JGI-PGF)"/>
            <person name="Ivanova N."/>
            <person name="Daum C."/>
            <person name="Lang E."/>
            <person name="Abt B."/>
            <person name="Kopitz M."/>
            <person name="Saunders E."/>
            <person name="Lapidus A."/>
            <person name="Lucas S."/>
            <person name="Glavina Del Rio T."/>
            <person name="Nolan M."/>
            <person name="Tice H."/>
            <person name="Copeland A."/>
            <person name="Cheng J.F."/>
            <person name="Chen F."/>
            <person name="Bruce D."/>
            <person name="Goodwin L."/>
            <person name="Pitluck S."/>
            <person name="Mavromatis K."/>
            <person name="Pati A."/>
            <person name="Mikhailova N."/>
            <person name="Chen A."/>
            <person name="Palaniappan K."/>
            <person name="Land M."/>
            <person name="Hauser L."/>
            <person name="Chang Y.J."/>
            <person name="Jeffries C.D."/>
            <person name="Detter J.C."/>
            <person name="Brettin T."/>
            <person name="Rohde M."/>
            <person name="Goker M."/>
            <person name="Bristow J."/>
            <person name="Markowitz V."/>
            <person name="Eisen J.A."/>
            <person name="Hugenholtz P."/>
            <person name="Kyrpides N.C."/>
            <person name="Klenk H.P."/>
        </authorList>
    </citation>
    <scope>NUCLEOTIDE SEQUENCE [LARGE SCALE GENOMIC DNA]</scope>
    <source>
        <strain evidence="6">DSM 14365 / CIP 107738 / JCM 11303 / AJ 13395 / SMP-2</strain>
    </source>
</reference>
<dbReference type="InterPro" id="IPR011991">
    <property type="entry name" value="ArsR-like_HTH"/>
</dbReference>
<dbReference type="Pfam" id="PF01022">
    <property type="entry name" value="HTH_5"/>
    <property type="match status" value="1"/>
</dbReference>
<dbReference type="Proteomes" id="UP000001880">
    <property type="component" value="Chromosome"/>
</dbReference>
<dbReference type="InterPro" id="IPR051081">
    <property type="entry name" value="HTH_MetalResp_TranReg"/>
</dbReference>
<keyword evidence="1" id="KW-0805">Transcription regulation</keyword>
<evidence type="ECO:0000256" key="3">
    <source>
        <dbReference type="ARBA" id="ARBA00023163"/>
    </source>
</evidence>
<proteinExistence type="predicted"/>
<dbReference type="PROSITE" id="PS50987">
    <property type="entry name" value="HTH_ARSR_2"/>
    <property type="match status" value="1"/>
</dbReference>
<dbReference type="GO" id="GO:0003677">
    <property type="term" value="F:DNA binding"/>
    <property type="evidence" value="ECO:0007669"/>
    <property type="project" value="UniProtKB-KW"/>
</dbReference>
<keyword evidence="3" id="KW-0804">Transcription</keyword>
<dbReference type="SUPFAM" id="SSF46785">
    <property type="entry name" value="Winged helix' DNA-binding domain"/>
    <property type="match status" value="1"/>
</dbReference>
<dbReference type="STRING" id="502025.Hoch_4565"/>
<dbReference type="EMBL" id="CP001804">
    <property type="protein sequence ID" value="ACY17056.1"/>
    <property type="molecule type" value="Genomic_DNA"/>
</dbReference>
<dbReference type="InterPro" id="IPR036390">
    <property type="entry name" value="WH_DNA-bd_sf"/>
</dbReference>
<dbReference type="PANTHER" id="PTHR33154">
    <property type="entry name" value="TRANSCRIPTIONAL REGULATOR, ARSR FAMILY"/>
    <property type="match status" value="1"/>
</dbReference>
<feature type="domain" description="HTH arsR-type" evidence="4">
    <location>
        <begin position="1"/>
        <end position="91"/>
    </location>
</feature>
<dbReference type="InterPro" id="IPR001845">
    <property type="entry name" value="HTH_ArsR_DNA-bd_dom"/>
</dbReference>
<dbReference type="PRINTS" id="PR00778">
    <property type="entry name" value="HTHARSR"/>
</dbReference>
<dbReference type="CDD" id="cd00090">
    <property type="entry name" value="HTH_ARSR"/>
    <property type="match status" value="1"/>
</dbReference>
<dbReference type="NCBIfam" id="NF033788">
    <property type="entry name" value="HTH_metalloreg"/>
    <property type="match status" value="1"/>
</dbReference>
<dbReference type="GO" id="GO:0003700">
    <property type="term" value="F:DNA-binding transcription factor activity"/>
    <property type="evidence" value="ECO:0007669"/>
    <property type="project" value="InterPro"/>
</dbReference>
<accession>D0LQ19</accession>
<evidence type="ECO:0000256" key="2">
    <source>
        <dbReference type="ARBA" id="ARBA00023125"/>
    </source>
</evidence>
<name>D0LQ19_HALO1</name>
<evidence type="ECO:0000256" key="1">
    <source>
        <dbReference type="ARBA" id="ARBA00023015"/>
    </source>
</evidence>
<evidence type="ECO:0000313" key="5">
    <source>
        <dbReference type="EMBL" id="ACY17056.1"/>
    </source>
</evidence>
<sequence>MKKANIAVFEALSHPLRIKMVELLGRKERRMDELSEKLKINQSSISHHLVVLREARLLLTERRGKPAYHRLDKKLLQAALDDLARAARLDQETEEG</sequence>
<dbReference type="SMART" id="SM00418">
    <property type="entry name" value="HTH_ARSR"/>
    <property type="match status" value="1"/>
</dbReference>
<keyword evidence="6" id="KW-1185">Reference proteome</keyword>
<dbReference type="RefSeq" id="WP_012829654.1">
    <property type="nucleotide sequence ID" value="NC_013440.1"/>
</dbReference>
<dbReference type="OrthoDB" id="9800049at2"/>
<evidence type="ECO:0000313" key="6">
    <source>
        <dbReference type="Proteomes" id="UP000001880"/>
    </source>
</evidence>
<dbReference type="eggNOG" id="COG0640">
    <property type="taxonomic scope" value="Bacteria"/>
</dbReference>
<dbReference type="KEGG" id="hoh:Hoch_4565"/>
<keyword evidence="2" id="KW-0238">DNA-binding</keyword>
<gene>
    <name evidence="5" type="ordered locus">Hoch_4565</name>
</gene>